<protein>
    <submittedName>
        <fullName evidence="1">Uncharacterized protein</fullName>
    </submittedName>
</protein>
<reference evidence="1" key="1">
    <citation type="submission" date="2010-03" db="EMBL/GenBank/DDBJ databases">
        <title>Annotation of Blastomyces dermatitidis strain ATCC 18188.</title>
        <authorList>
            <consortium name="The Broad Institute Genome Sequencing Platform"/>
            <consortium name="Broad Institute Genome Sequencing Center for Infectious Disease."/>
            <person name="Cuomo C."/>
            <person name="Klein B."/>
            <person name="Sullivan T."/>
            <person name="Heitman J."/>
            <person name="Young S."/>
            <person name="Zeng Q."/>
            <person name="Gargeya S."/>
            <person name="Alvarado L."/>
            <person name="Berlin A.M."/>
            <person name="Chapman S.B."/>
            <person name="Chen Z."/>
            <person name="Freedman E."/>
            <person name="Gellesch M."/>
            <person name="Goldberg J."/>
            <person name="Griggs A."/>
            <person name="Gujja S."/>
            <person name="Heilman E."/>
            <person name="Heiman D."/>
            <person name="Howarth C."/>
            <person name="Mehta T."/>
            <person name="Neiman D."/>
            <person name="Pearson M."/>
            <person name="Roberts A."/>
            <person name="Saif S."/>
            <person name="Shea T."/>
            <person name="Shenoy N."/>
            <person name="Sisk P."/>
            <person name="Stolte C."/>
            <person name="Sykes S."/>
            <person name="White J."/>
            <person name="Yandava C."/>
            <person name="Haas B."/>
            <person name="Nusbaum C."/>
            <person name="Birren B."/>
        </authorList>
    </citation>
    <scope>NUCLEOTIDE SEQUENCE</scope>
    <source>
        <strain evidence="1">ATCC 18188</strain>
    </source>
</reference>
<organism evidence="1">
    <name type="scientific">Ajellomyces dermatitidis (strain ATCC 18188 / CBS 674.68)</name>
    <name type="common">Blastomyces dermatitidis</name>
    <dbReference type="NCBI Taxonomy" id="653446"/>
    <lineage>
        <taxon>Eukaryota</taxon>
        <taxon>Fungi</taxon>
        <taxon>Dikarya</taxon>
        <taxon>Ascomycota</taxon>
        <taxon>Pezizomycotina</taxon>
        <taxon>Eurotiomycetes</taxon>
        <taxon>Eurotiomycetidae</taxon>
        <taxon>Onygenales</taxon>
        <taxon>Ajellomycetaceae</taxon>
        <taxon>Blastomyces</taxon>
    </lineage>
</organism>
<dbReference type="Proteomes" id="UP000007802">
    <property type="component" value="Unassembled WGS sequence"/>
</dbReference>
<evidence type="ECO:0000313" key="1">
    <source>
        <dbReference type="EMBL" id="KMW67849.1"/>
    </source>
</evidence>
<sequence>MLAFSSGSEVAVVILRNTPSRHSRNTYSVIQRRLGSYAYSLHALTSILLRPSLGAVKHDFFPIRTMQKKVNSSQSLPHFLFGVRHASVHSIFRASYPHPSPLLVSDMGNSTYVIHLKRTCQLGGTRKEKKKRQ</sequence>
<accession>A0A0J9HFJ9</accession>
<dbReference type="EMBL" id="GG749436">
    <property type="protein sequence ID" value="KMW67849.1"/>
    <property type="molecule type" value="Genomic_DNA"/>
</dbReference>
<dbReference type="AlphaFoldDB" id="A0A0J9HFJ9"/>
<name>A0A0J9HFJ9_AJEDA</name>
<proteinExistence type="predicted"/>
<dbReference type="EMBL" id="GG749436">
    <property type="protein sequence ID" value="KMW67848.1"/>
    <property type="molecule type" value="Genomic_DNA"/>
</dbReference>
<gene>
    <name evidence="1" type="ORF">BDDG_12379</name>
</gene>